<name>A0AAU9K779_9CILI</name>
<evidence type="ECO:0000313" key="2">
    <source>
        <dbReference type="Proteomes" id="UP001162131"/>
    </source>
</evidence>
<sequence>MAKNAPSNELQGLSERKQMIKSFSQEFIWKPTLKIVSPKAHSPKIIRKKLIDTPLPPIPIPVRKKQTLEAPFIDRKEYNYHTKIVKDDYGDKPYKKPEQSSGFFLLDGLVSGVDYKTPISFRFLKNLPNKYNGAGIYTSLMKTLSKEKLNKP</sequence>
<dbReference type="AlphaFoldDB" id="A0AAU9K779"/>
<dbReference type="Proteomes" id="UP001162131">
    <property type="component" value="Unassembled WGS sequence"/>
</dbReference>
<gene>
    <name evidence="1" type="ORF">BSTOLATCC_MIC47867</name>
</gene>
<evidence type="ECO:0000313" key="1">
    <source>
        <dbReference type="EMBL" id="CAG9329031.1"/>
    </source>
</evidence>
<protein>
    <submittedName>
        <fullName evidence="1">Uncharacterized protein</fullName>
    </submittedName>
</protein>
<proteinExistence type="predicted"/>
<reference evidence="1" key="1">
    <citation type="submission" date="2021-09" db="EMBL/GenBank/DDBJ databases">
        <authorList>
            <consortium name="AG Swart"/>
            <person name="Singh M."/>
            <person name="Singh A."/>
            <person name="Seah K."/>
            <person name="Emmerich C."/>
        </authorList>
    </citation>
    <scope>NUCLEOTIDE SEQUENCE</scope>
    <source>
        <strain evidence="1">ATCC30299</strain>
    </source>
</reference>
<keyword evidence="2" id="KW-1185">Reference proteome</keyword>
<accession>A0AAU9K779</accession>
<organism evidence="1 2">
    <name type="scientific">Blepharisma stoltei</name>
    <dbReference type="NCBI Taxonomy" id="1481888"/>
    <lineage>
        <taxon>Eukaryota</taxon>
        <taxon>Sar</taxon>
        <taxon>Alveolata</taxon>
        <taxon>Ciliophora</taxon>
        <taxon>Postciliodesmatophora</taxon>
        <taxon>Heterotrichea</taxon>
        <taxon>Heterotrichida</taxon>
        <taxon>Blepharismidae</taxon>
        <taxon>Blepharisma</taxon>
    </lineage>
</organism>
<dbReference type="EMBL" id="CAJZBQ010000047">
    <property type="protein sequence ID" value="CAG9329031.1"/>
    <property type="molecule type" value="Genomic_DNA"/>
</dbReference>
<comment type="caution">
    <text evidence="1">The sequence shown here is derived from an EMBL/GenBank/DDBJ whole genome shotgun (WGS) entry which is preliminary data.</text>
</comment>